<evidence type="ECO:0000313" key="2">
    <source>
        <dbReference type="Proteomes" id="UP001166402"/>
    </source>
</evidence>
<keyword evidence="2" id="KW-1185">Reference proteome</keyword>
<dbReference type="RefSeq" id="WP_209452743.1">
    <property type="nucleotide sequence ID" value="NZ_JAGGLT010000002.1"/>
</dbReference>
<accession>A0ABS4NAS5</accession>
<dbReference type="EMBL" id="JAGGLT010000002">
    <property type="protein sequence ID" value="MBP2070767.1"/>
    <property type="molecule type" value="Genomic_DNA"/>
</dbReference>
<proteinExistence type="predicted"/>
<reference evidence="1" key="1">
    <citation type="submission" date="2021-03" db="EMBL/GenBank/DDBJ databases">
        <title>Genomic Encyclopedia of Type Strains, Phase IV (KMG-IV): sequencing the most valuable type-strain genomes for metagenomic binning, comparative biology and taxonomic classification.</title>
        <authorList>
            <person name="Goeker M."/>
        </authorList>
    </citation>
    <scope>NUCLEOTIDE SEQUENCE</scope>
    <source>
        <strain evidence="1">DSM 101588</strain>
    </source>
</reference>
<evidence type="ECO:0000313" key="1">
    <source>
        <dbReference type="EMBL" id="MBP2070767.1"/>
    </source>
</evidence>
<dbReference type="Proteomes" id="UP001166402">
    <property type="component" value="Unassembled WGS sequence"/>
</dbReference>
<protein>
    <submittedName>
        <fullName evidence="1">Uncharacterized protein</fullName>
    </submittedName>
</protein>
<sequence>MQKFEISCMRKKHTIFVNDKGQLIFLNHTKEELEAEIALMQLGTDKISKCAKVLYQLRNPKKETKINFAKEEIPLKEFLSKRLQIHEKRKTKNYKSINLKIHLAKKIYKKINETIKFLILKQSTYRFANNRWVDSENIVTVVNDKTPNIEQRSWRVWSRNGKWSGNSTEITVSVPFIRWYKNVYQKGLALVDGIFILDILEETPDHYIVLAGKKGRGFTITPCKAKINKTNKNLKWLKQV</sequence>
<name>A0ABS4NAS5_9THEO</name>
<comment type="caution">
    <text evidence="1">The sequence shown here is derived from an EMBL/GenBank/DDBJ whole genome shotgun (WGS) entry which is preliminary data.</text>
</comment>
<organism evidence="1 2">
    <name type="scientific">Thermoanaerobacterium butyriciformans</name>
    <dbReference type="NCBI Taxonomy" id="1702242"/>
    <lineage>
        <taxon>Bacteria</taxon>
        <taxon>Bacillati</taxon>
        <taxon>Bacillota</taxon>
        <taxon>Clostridia</taxon>
        <taxon>Thermoanaerobacterales</taxon>
        <taxon>Thermoanaerobacteraceae</taxon>
        <taxon>Thermoanaerobacterium</taxon>
    </lineage>
</organism>
<gene>
    <name evidence="1" type="ORF">J2Z80_000265</name>
</gene>